<proteinExistence type="predicted"/>
<dbReference type="PANTHER" id="PTHR47506:SF1">
    <property type="entry name" value="HTH-TYPE TRANSCRIPTIONAL REGULATOR YJDC"/>
    <property type="match status" value="1"/>
</dbReference>
<dbReference type="InterPro" id="IPR009057">
    <property type="entry name" value="Homeodomain-like_sf"/>
</dbReference>
<keyword evidence="3" id="KW-0804">Transcription</keyword>
<evidence type="ECO:0000313" key="6">
    <source>
        <dbReference type="EMBL" id="MBB4950309.1"/>
    </source>
</evidence>
<dbReference type="Proteomes" id="UP000573327">
    <property type="component" value="Unassembled WGS sequence"/>
</dbReference>
<evidence type="ECO:0000256" key="3">
    <source>
        <dbReference type="ARBA" id="ARBA00023163"/>
    </source>
</evidence>
<dbReference type="SUPFAM" id="SSF48498">
    <property type="entry name" value="Tetracyclin repressor-like, C-terminal domain"/>
    <property type="match status" value="1"/>
</dbReference>
<feature type="domain" description="HTH tetR-type" evidence="5">
    <location>
        <begin position="19"/>
        <end position="79"/>
    </location>
</feature>
<dbReference type="GO" id="GO:0003677">
    <property type="term" value="F:DNA binding"/>
    <property type="evidence" value="ECO:0007669"/>
    <property type="project" value="UniProtKB-UniRule"/>
</dbReference>
<evidence type="ECO:0000259" key="5">
    <source>
        <dbReference type="PROSITE" id="PS50977"/>
    </source>
</evidence>
<evidence type="ECO:0000313" key="7">
    <source>
        <dbReference type="Proteomes" id="UP000573327"/>
    </source>
</evidence>
<dbReference type="InterPro" id="IPR011075">
    <property type="entry name" value="TetR_C"/>
</dbReference>
<sequence length="208" mass="22466">MTADQPIAQHPAPRGRPRSFDREAALARAVDLFWERGYEATSVADLTAAMGIRPPSLYAAFGDKRSLFEEVVADYRRAHGATVSHALDEGPTTRAGVARMLRVAAAEYTDPAHPWGCLLISSAVNCTTHEVEEELRGVRNGNLRALESRIRADVAAGHEPPGTDAAALAVFVGTVLQGMSQRARDGATRAELEQVADLAMRAWPEPVR</sequence>
<dbReference type="RefSeq" id="WP_184921382.1">
    <property type="nucleotide sequence ID" value="NZ_JACHJR010000001.1"/>
</dbReference>
<dbReference type="Pfam" id="PF00440">
    <property type="entry name" value="TetR_N"/>
    <property type="match status" value="1"/>
</dbReference>
<dbReference type="Gene3D" id="1.10.10.60">
    <property type="entry name" value="Homeodomain-like"/>
    <property type="match status" value="1"/>
</dbReference>
<gene>
    <name evidence="6" type="ORF">F4556_005844</name>
</gene>
<dbReference type="SUPFAM" id="SSF46689">
    <property type="entry name" value="Homeodomain-like"/>
    <property type="match status" value="1"/>
</dbReference>
<protein>
    <submittedName>
        <fullName evidence="6">AcrR family transcriptional regulator</fullName>
    </submittedName>
</protein>
<dbReference type="PROSITE" id="PS50977">
    <property type="entry name" value="HTH_TETR_2"/>
    <property type="match status" value="1"/>
</dbReference>
<dbReference type="Pfam" id="PF16925">
    <property type="entry name" value="TetR_C_13"/>
    <property type="match status" value="1"/>
</dbReference>
<comment type="caution">
    <text evidence="6">The sequence shown here is derived from an EMBL/GenBank/DDBJ whole genome shotgun (WGS) entry which is preliminary data.</text>
</comment>
<dbReference type="Gene3D" id="1.10.357.10">
    <property type="entry name" value="Tetracycline Repressor, domain 2"/>
    <property type="match status" value="1"/>
</dbReference>
<dbReference type="AlphaFoldDB" id="A0A7W7WL34"/>
<keyword evidence="2 4" id="KW-0238">DNA-binding</keyword>
<keyword evidence="7" id="KW-1185">Reference proteome</keyword>
<name>A0A7W7WL34_9ACTN</name>
<keyword evidence="1" id="KW-0805">Transcription regulation</keyword>
<dbReference type="EMBL" id="JACHJR010000001">
    <property type="protein sequence ID" value="MBB4950309.1"/>
    <property type="molecule type" value="Genomic_DNA"/>
</dbReference>
<accession>A0A7W7WL34</accession>
<evidence type="ECO:0000256" key="4">
    <source>
        <dbReference type="PROSITE-ProRule" id="PRU00335"/>
    </source>
</evidence>
<dbReference type="InterPro" id="IPR036271">
    <property type="entry name" value="Tet_transcr_reg_TetR-rel_C_sf"/>
</dbReference>
<evidence type="ECO:0000256" key="2">
    <source>
        <dbReference type="ARBA" id="ARBA00023125"/>
    </source>
</evidence>
<dbReference type="InterPro" id="IPR001647">
    <property type="entry name" value="HTH_TetR"/>
</dbReference>
<evidence type="ECO:0000256" key="1">
    <source>
        <dbReference type="ARBA" id="ARBA00023015"/>
    </source>
</evidence>
<organism evidence="6 7">
    <name type="scientific">Kitasatospora gansuensis</name>
    <dbReference type="NCBI Taxonomy" id="258050"/>
    <lineage>
        <taxon>Bacteria</taxon>
        <taxon>Bacillati</taxon>
        <taxon>Actinomycetota</taxon>
        <taxon>Actinomycetes</taxon>
        <taxon>Kitasatosporales</taxon>
        <taxon>Streptomycetaceae</taxon>
        <taxon>Kitasatospora</taxon>
    </lineage>
</organism>
<dbReference type="PANTHER" id="PTHR47506">
    <property type="entry name" value="TRANSCRIPTIONAL REGULATORY PROTEIN"/>
    <property type="match status" value="1"/>
</dbReference>
<reference evidence="6 7" key="1">
    <citation type="submission" date="2020-08" db="EMBL/GenBank/DDBJ databases">
        <title>Sequencing the genomes of 1000 actinobacteria strains.</title>
        <authorList>
            <person name="Klenk H.-P."/>
        </authorList>
    </citation>
    <scope>NUCLEOTIDE SEQUENCE [LARGE SCALE GENOMIC DNA]</scope>
    <source>
        <strain evidence="6 7">DSM 44786</strain>
    </source>
</reference>
<feature type="DNA-binding region" description="H-T-H motif" evidence="4">
    <location>
        <begin position="42"/>
        <end position="61"/>
    </location>
</feature>